<protein>
    <recommendedName>
        <fullName evidence="2">histidine kinase</fullName>
        <ecNumber evidence="2">2.7.13.3</ecNumber>
    </recommendedName>
</protein>
<proteinExistence type="predicted"/>
<organism evidence="11">
    <name type="scientific">bioreactor metagenome</name>
    <dbReference type="NCBI Taxonomy" id="1076179"/>
    <lineage>
        <taxon>unclassified sequences</taxon>
        <taxon>metagenomes</taxon>
        <taxon>ecological metagenomes</taxon>
    </lineage>
</organism>
<dbReference type="Gene3D" id="3.30.565.10">
    <property type="entry name" value="Histidine kinase-like ATPase, C-terminal domain"/>
    <property type="match status" value="1"/>
</dbReference>
<dbReference type="InterPro" id="IPR036890">
    <property type="entry name" value="HATPase_C_sf"/>
</dbReference>
<comment type="caution">
    <text evidence="11">The sequence shown here is derived from an EMBL/GenBank/DDBJ whole genome shotgun (WGS) entry which is preliminary data.</text>
</comment>
<evidence type="ECO:0000259" key="9">
    <source>
        <dbReference type="PROSITE" id="PS50885"/>
    </source>
</evidence>
<dbReference type="InterPro" id="IPR003661">
    <property type="entry name" value="HisK_dim/P_dom"/>
</dbReference>
<dbReference type="Gene3D" id="1.20.120.160">
    <property type="entry name" value="HPT domain"/>
    <property type="match status" value="1"/>
</dbReference>
<keyword evidence="4 11" id="KW-0808">Transferase</keyword>
<dbReference type="PRINTS" id="PR00344">
    <property type="entry name" value="BCTRLSENSOR"/>
</dbReference>
<dbReference type="PANTHER" id="PTHR45339:SF5">
    <property type="entry name" value="HISTIDINE KINASE"/>
    <property type="match status" value="1"/>
</dbReference>
<accession>A0A644VFI6</accession>
<dbReference type="Pfam" id="PF02518">
    <property type="entry name" value="HATPase_c"/>
    <property type="match status" value="1"/>
</dbReference>
<dbReference type="Gene3D" id="3.40.50.2300">
    <property type="match status" value="1"/>
</dbReference>
<keyword evidence="6" id="KW-1133">Transmembrane helix</keyword>
<dbReference type="CDD" id="cd00088">
    <property type="entry name" value="HPT"/>
    <property type="match status" value="1"/>
</dbReference>
<dbReference type="InterPro" id="IPR003594">
    <property type="entry name" value="HATPase_dom"/>
</dbReference>
<comment type="catalytic activity">
    <reaction evidence="1">
        <text>ATP + protein L-histidine = ADP + protein N-phospho-L-histidine.</text>
        <dbReference type="EC" id="2.7.13.3"/>
    </reaction>
</comment>
<dbReference type="GO" id="GO:0005524">
    <property type="term" value="F:ATP binding"/>
    <property type="evidence" value="ECO:0007669"/>
    <property type="project" value="UniProtKB-KW"/>
</dbReference>
<dbReference type="SUPFAM" id="SSF55874">
    <property type="entry name" value="ATPase domain of HSP90 chaperone/DNA topoisomerase II/histidine kinase"/>
    <property type="match status" value="1"/>
</dbReference>
<dbReference type="PROSITE" id="PS50109">
    <property type="entry name" value="HIS_KIN"/>
    <property type="match status" value="1"/>
</dbReference>
<keyword evidence="6" id="KW-0812">Transmembrane</keyword>
<dbReference type="Pfam" id="PF00512">
    <property type="entry name" value="HisKA"/>
    <property type="match status" value="1"/>
</dbReference>
<evidence type="ECO:0000256" key="1">
    <source>
        <dbReference type="ARBA" id="ARBA00000085"/>
    </source>
</evidence>
<reference evidence="11" key="1">
    <citation type="submission" date="2019-08" db="EMBL/GenBank/DDBJ databases">
        <authorList>
            <person name="Kucharzyk K."/>
            <person name="Murdoch R.W."/>
            <person name="Higgins S."/>
            <person name="Loffler F."/>
        </authorList>
    </citation>
    <scope>NUCLEOTIDE SEQUENCE</scope>
</reference>
<feature type="transmembrane region" description="Helical" evidence="6">
    <location>
        <begin position="58"/>
        <end position="78"/>
    </location>
</feature>
<dbReference type="InterPro" id="IPR008207">
    <property type="entry name" value="Sig_transdc_His_kin_Hpt_dom"/>
</dbReference>
<keyword evidence="6" id="KW-0472">Membrane</keyword>
<sequence>MIFAAAYGKNANTSRYEAIRQSRGGACLSGFKLDERHCPLPAGARSMSIRTIIKTSNLAQLLLLLLLGLCLVSLGRGLNEGRRVLENYYRLDSLLVDVETNTRQSYEEAHAFIFTGNPERYAKWQMLNQDRVHEMQDAAGHEGTFEHIARNLNVTGSLQGQVQALLAQRRHLDSLLDTAVNMAVGNSGPPLWDRDGLDLKGAQSWVDRVNLDSEAQQVLFSAQALREMQYRSFLEQVSKQESPLVQMVWAMFIALLALGASAVANIYIFQMRVAKPLGEVSQYAEDVAAGEDPEPLKLKYRDELAVMFASLQRMKGTLFSRIRELKEAERRARKSKQQAVLARAQALSSLELAQRASHVQEDFLRRMSHEIRTPLNAIIGMSYLSLQAGLSGVQRDYLSQINKSGSLLLDMVNRILDFSSANEGLLRRENRAFQLPRLLELLRQSVAGSALEKQLELIFTLDPAVPVVVEGDERHLEEVLRILLDNAVKYTRTGSVECSVQLAHGGLEDGGCRLLFVVADSGPGMDAVLKDKLFEPFALGDESLTRSNSGLGLGLALARQLVNLMGGELSVASAPGKGSRFFFELGFGWVQQGEAITETTSAQEEAAAVVDSALGAATTSHRTVLVVEDNDINAQIASELLTQAGLAVRVASNGLAAVEEVRGGGVDLVLMDVQMPVMDGLQATMRIRALGFSPADLPILAMTAHADAASRLEGKNVGMNDYLTKPVDPAALYAALETWLPGGLQSNPLAADVGPDVFSAAADAESRVQEGEEGLSLDVMRDPAQTSSVPEGQAVNVEAGLATVGGNRELYRELLLRFVDHYGESARELRGLLACGDLRGAARLAHTVKGVAANLGVERVCRLTRHMENSLPLIPPSEELMDEFEACMNEVLLRVRCLEGDGSMATTGTMHLEGEHRDNLLALLAELPELMETDWGNAESAIERFMPLVNGTPYAEDLTAILASVKDFDNAALQGQAAALQRRLRGESL</sequence>
<feature type="domain" description="Response regulatory" evidence="8">
    <location>
        <begin position="623"/>
        <end position="740"/>
    </location>
</feature>
<dbReference type="CDD" id="cd00082">
    <property type="entry name" value="HisKA"/>
    <property type="match status" value="1"/>
</dbReference>
<dbReference type="SMART" id="SM00388">
    <property type="entry name" value="HisKA"/>
    <property type="match status" value="1"/>
</dbReference>
<dbReference type="SUPFAM" id="SSF52172">
    <property type="entry name" value="CheY-like"/>
    <property type="match status" value="1"/>
</dbReference>
<dbReference type="PROSITE" id="PS50894">
    <property type="entry name" value="HPT"/>
    <property type="match status" value="1"/>
</dbReference>
<dbReference type="EMBL" id="VSSQ01000295">
    <property type="protein sequence ID" value="MPL90106.1"/>
    <property type="molecule type" value="Genomic_DNA"/>
</dbReference>
<evidence type="ECO:0000256" key="4">
    <source>
        <dbReference type="ARBA" id="ARBA00022679"/>
    </source>
</evidence>
<feature type="transmembrane region" description="Helical" evidence="6">
    <location>
        <begin position="248"/>
        <end position="269"/>
    </location>
</feature>
<evidence type="ECO:0000256" key="6">
    <source>
        <dbReference type="SAM" id="Phobius"/>
    </source>
</evidence>
<dbReference type="EC" id="2.7.13.3" evidence="2"/>
<dbReference type="Gene3D" id="1.10.287.130">
    <property type="match status" value="1"/>
</dbReference>
<dbReference type="GO" id="GO:0005886">
    <property type="term" value="C:plasma membrane"/>
    <property type="evidence" value="ECO:0007669"/>
    <property type="project" value="UniProtKB-SubCell"/>
</dbReference>
<dbReference type="InterPro" id="IPR003660">
    <property type="entry name" value="HAMP_dom"/>
</dbReference>
<evidence type="ECO:0000259" key="8">
    <source>
        <dbReference type="PROSITE" id="PS50110"/>
    </source>
</evidence>
<dbReference type="SMART" id="SM00304">
    <property type="entry name" value="HAMP"/>
    <property type="match status" value="1"/>
</dbReference>
<keyword evidence="3" id="KW-0597">Phosphoprotein</keyword>
<feature type="domain" description="HAMP" evidence="9">
    <location>
        <begin position="271"/>
        <end position="323"/>
    </location>
</feature>
<dbReference type="PROSITE" id="PS50885">
    <property type="entry name" value="HAMP"/>
    <property type="match status" value="1"/>
</dbReference>
<dbReference type="Pfam" id="PF01627">
    <property type="entry name" value="Hpt"/>
    <property type="match status" value="1"/>
</dbReference>
<evidence type="ECO:0000256" key="5">
    <source>
        <dbReference type="ARBA" id="ARBA00022777"/>
    </source>
</evidence>
<dbReference type="InterPro" id="IPR004358">
    <property type="entry name" value="Sig_transdc_His_kin-like_C"/>
</dbReference>
<evidence type="ECO:0000259" key="7">
    <source>
        <dbReference type="PROSITE" id="PS50109"/>
    </source>
</evidence>
<dbReference type="InterPro" id="IPR036641">
    <property type="entry name" value="HPT_dom_sf"/>
</dbReference>
<evidence type="ECO:0000256" key="2">
    <source>
        <dbReference type="ARBA" id="ARBA00012438"/>
    </source>
</evidence>
<dbReference type="GO" id="GO:0000155">
    <property type="term" value="F:phosphorelay sensor kinase activity"/>
    <property type="evidence" value="ECO:0007669"/>
    <property type="project" value="InterPro"/>
</dbReference>
<feature type="domain" description="Histidine kinase" evidence="7">
    <location>
        <begin position="366"/>
        <end position="589"/>
    </location>
</feature>
<dbReference type="SUPFAM" id="SSF47226">
    <property type="entry name" value="Histidine-containing phosphotransfer domain, HPT domain"/>
    <property type="match status" value="1"/>
</dbReference>
<dbReference type="SMART" id="SM00387">
    <property type="entry name" value="HATPase_c"/>
    <property type="match status" value="1"/>
</dbReference>
<dbReference type="AlphaFoldDB" id="A0A644VFI6"/>
<gene>
    <name evidence="11" type="primary">rcsC_86</name>
    <name evidence="11" type="ORF">SDC9_36151</name>
</gene>
<dbReference type="PANTHER" id="PTHR45339">
    <property type="entry name" value="HYBRID SIGNAL TRANSDUCTION HISTIDINE KINASE J"/>
    <property type="match status" value="1"/>
</dbReference>
<dbReference type="SUPFAM" id="SSF47384">
    <property type="entry name" value="Homodimeric domain of signal transducing histidine kinase"/>
    <property type="match status" value="1"/>
</dbReference>
<dbReference type="InterPro" id="IPR005467">
    <property type="entry name" value="His_kinase_dom"/>
</dbReference>
<evidence type="ECO:0000256" key="3">
    <source>
        <dbReference type="ARBA" id="ARBA00022553"/>
    </source>
</evidence>
<dbReference type="PROSITE" id="PS50110">
    <property type="entry name" value="RESPONSE_REGULATORY"/>
    <property type="match status" value="1"/>
</dbReference>
<feature type="domain" description="HPt" evidence="10">
    <location>
        <begin position="807"/>
        <end position="898"/>
    </location>
</feature>
<dbReference type="InterPro" id="IPR011006">
    <property type="entry name" value="CheY-like_superfamily"/>
</dbReference>
<dbReference type="Pfam" id="PF00072">
    <property type="entry name" value="Response_reg"/>
    <property type="match status" value="1"/>
</dbReference>
<name>A0A644VFI6_9ZZZZ</name>
<dbReference type="Gene3D" id="6.10.340.10">
    <property type="match status" value="1"/>
</dbReference>
<evidence type="ECO:0000259" key="10">
    <source>
        <dbReference type="PROSITE" id="PS50894"/>
    </source>
</evidence>
<dbReference type="InterPro" id="IPR001789">
    <property type="entry name" value="Sig_transdc_resp-reg_receiver"/>
</dbReference>
<evidence type="ECO:0000313" key="11">
    <source>
        <dbReference type="EMBL" id="MPL90106.1"/>
    </source>
</evidence>
<dbReference type="SMART" id="SM00448">
    <property type="entry name" value="REC"/>
    <property type="match status" value="1"/>
</dbReference>
<dbReference type="InterPro" id="IPR036097">
    <property type="entry name" value="HisK_dim/P_sf"/>
</dbReference>
<keyword evidence="5 11" id="KW-0418">Kinase</keyword>
<dbReference type="CDD" id="cd17546">
    <property type="entry name" value="REC_hyHK_CKI1_RcsC-like"/>
    <property type="match status" value="1"/>
</dbReference>